<organism evidence="8 9">
    <name type="scientific">Marasmius tenuissimus</name>
    <dbReference type="NCBI Taxonomy" id="585030"/>
    <lineage>
        <taxon>Eukaryota</taxon>
        <taxon>Fungi</taxon>
        <taxon>Dikarya</taxon>
        <taxon>Basidiomycota</taxon>
        <taxon>Agaricomycotina</taxon>
        <taxon>Agaricomycetes</taxon>
        <taxon>Agaricomycetidae</taxon>
        <taxon>Agaricales</taxon>
        <taxon>Marasmiineae</taxon>
        <taxon>Marasmiaceae</taxon>
        <taxon>Marasmius</taxon>
    </lineage>
</organism>
<evidence type="ECO:0000313" key="9">
    <source>
        <dbReference type="Proteomes" id="UP001437256"/>
    </source>
</evidence>
<evidence type="ECO:0008006" key="10">
    <source>
        <dbReference type="Google" id="ProtNLM"/>
    </source>
</evidence>
<accession>A0ABR3A244</accession>
<dbReference type="InterPro" id="IPR036396">
    <property type="entry name" value="Cyt_P450_sf"/>
</dbReference>
<sequence>MLQIKPSLTSLLTVVLASFVLRRLFRRKSKTLPYPPGPPALPLIGNFYDLASSPSTDHSWVKLWKWSQIHGDIFHFEVFGQHTVVLNSQETMDALLEKRSGNYSDRPDLPMFLGLMDANWDFALFRYSDWWRLHRRTFHQRFQSRVMPEYHDVQREATLELIENLTKSPEEFFNHVAHHSGSMILKVLYGYTLKGKDDPYLKLVLNSLEGIIAAGVPGSFWVDYLPSLKYVPGTCVPAWFPGASFQRKAKKWKQTNRELKEQPWEWVKEGVETGTAIPSFCTLSTERLGITFGDGSDMEDVVKNCATMAYAGTFVGSSSLPYH</sequence>
<name>A0ABR3A244_9AGAR</name>
<keyword evidence="6" id="KW-0408">Iron</keyword>
<keyword evidence="4" id="KW-0479">Metal-binding</keyword>
<evidence type="ECO:0000256" key="6">
    <source>
        <dbReference type="ARBA" id="ARBA00023004"/>
    </source>
</evidence>
<evidence type="ECO:0000256" key="2">
    <source>
        <dbReference type="ARBA" id="ARBA00010617"/>
    </source>
</evidence>
<comment type="caution">
    <text evidence="8">The sequence shown here is derived from an EMBL/GenBank/DDBJ whole genome shotgun (WGS) entry which is preliminary data.</text>
</comment>
<keyword evidence="5" id="KW-0560">Oxidoreductase</keyword>
<gene>
    <name evidence="8" type="ORF">AAF712_005115</name>
</gene>
<dbReference type="SUPFAM" id="SSF48264">
    <property type="entry name" value="Cytochrome P450"/>
    <property type="match status" value="1"/>
</dbReference>
<evidence type="ECO:0000256" key="4">
    <source>
        <dbReference type="ARBA" id="ARBA00022723"/>
    </source>
</evidence>
<evidence type="ECO:0000256" key="7">
    <source>
        <dbReference type="ARBA" id="ARBA00023033"/>
    </source>
</evidence>
<comment type="cofactor">
    <cofactor evidence="1">
        <name>heme</name>
        <dbReference type="ChEBI" id="CHEBI:30413"/>
    </cofactor>
</comment>
<dbReference type="InterPro" id="IPR050364">
    <property type="entry name" value="Cytochrome_P450_fung"/>
</dbReference>
<reference evidence="8 9" key="1">
    <citation type="submission" date="2024-05" db="EMBL/GenBank/DDBJ databases">
        <title>A draft genome resource for the thread blight pathogen Marasmius tenuissimus strain MS-2.</title>
        <authorList>
            <person name="Yulfo-Soto G.E."/>
            <person name="Baruah I.K."/>
            <person name="Amoako-Attah I."/>
            <person name="Bukari Y."/>
            <person name="Meinhardt L.W."/>
            <person name="Bailey B.A."/>
            <person name="Cohen S.P."/>
        </authorList>
    </citation>
    <scope>NUCLEOTIDE SEQUENCE [LARGE SCALE GENOMIC DNA]</scope>
    <source>
        <strain evidence="8 9">MS-2</strain>
    </source>
</reference>
<dbReference type="Gene3D" id="1.10.630.10">
    <property type="entry name" value="Cytochrome P450"/>
    <property type="match status" value="1"/>
</dbReference>
<comment type="similarity">
    <text evidence="2">Belongs to the cytochrome P450 family.</text>
</comment>
<keyword evidence="3" id="KW-0349">Heme</keyword>
<dbReference type="InterPro" id="IPR001128">
    <property type="entry name" value="Cyt_P450"/>
</dbReference>
<dbReference type="EMBL" id="JBBXMP010000022">
    <property type="protein sequence ID" value="KAL0067946.1"/>
    <property type="molecule type" value="Genomic_DNA"/>
</dbReference>
<keyword evidence="7" id="KW-0503">Monooxygenase</keyword>
<evidence type="ECO:0000256" key="5">
    <source>
        <dbReference type="ARBA" id="ARBA00023002"/>
    </source>
</evidence>
<evidence type="ECO:0000313" key="8">
    <source>
        <dbReference type="EMBL" id="KAL0067946.1"/>
    </source>
</evidence>
<dbReference type="PANTHER" id="PTHR46300">
    <property type="entry name" value="P450, PUTATIVE (EUROFUNG)-RELATED-RELATED"/>
    <property type="match status" value="1"/>
</dbReference>
<dbReference type="Proteomes" id="UP001437256">
    <property type="component" value="Unassembled WGS sequence"/>
</dbReference>
<evidence type="ECO:0000256" key="1">
    <source>
        <dbReference type="ARBA" id="ARBA00001971"/>
    </source>
</evidence>
<dbReference type="Pfam" id="PF00067">
    <property type="entry name" value="p450"/>
    <property type="match status" value="1"/>
</dbReference>
<evidence type="ECO:0000256" key="3">
    <source>
        <dbReference type="ARBA" id="ARBA00022617"/>
    </source>
</evidence>
<proteinExistence type="inferred from homology"/>
<protein>
    <recommendedName>
        <fullName evidence="10">Cytochrome P450</fullName>
    </recommendedName>
</protein>
<dbReference type="PANTHER" id="PTHR46300:SF7">
    <property type="entry name" value="P450, PUTATIVE (EUROFUNG)-RELATED"/>
    <property type="match status" value="1"/>
</dbReference>
<keyword evidence="9" id="KW-1185">Reference proteome</keyword>